<dbReference type="Pfam" id="PF13443">
    <property type="entry name" value="HTH_26"/>
    <property type="match status" value="1"/>
</dbReference>
<sequence length="80" mass="8937">MENQPTNELTELGDRIKNLIKEKGLKTMNVAHDANLDSTNLRKYIRGTQDIRYTTLLRIAAAIGVTPSELLEGLQITKKG</sequence>
<comment type="caution">
    <text evidence="2">The sequence shown here is derived from an EMBL/GenBank/DDBJ whole genome shotgun (WGS) entry which is preliminary data.</text>
</comment>
<gene>
    <name evidence="2" type="ORF">G6047_00655</name>
</gene>
<dbReference type="SUPFAM" id="SSF47413">
    <property type="entry name" value="lambda repressor-like DNA-binding domains"/>
    <property type="match status" value="1"/>
</dbReference>
<dbReference type="AlphaFoldDB" id="A0A972FQD2"/>
<dbReference type="EMBL" id="JAAMPU010000090">
    <property type="protein sequence ID" value="NMH26528.1"/>
    <property type="molecule type" value="Genomic_DNA"/>
</dbReference>
<dbReference type="CDD" id="cd00093">
    <property type="entry name" value="HTH_XRE"/>
    <property type="match status" value="1"/>
</dbReference>
<feature type="domain" description="HTH cro/C1-type" evidence="1">
    <location>
        <begin position="16"/>
        <end position="70"/>
    </location>
</feature>
<name>A0A972FQD2_9FLAO</name>
<dbReference type="InterPro" id="IPR010982">
    <property type="entry name" value="Lambda_DNA-bd_dom_sf"/>
</dbReference>
<dbReference type="PROSITE" id="PS50943">
    <property type="entry name" value="HTH_CROC1"/>
    <property type="match status" value="1"/>
</dbReference>
<accession>A0A972FQD2</accession>
<dbReference type="InterPro" id="IPR001387">
    <property type="entry name" value="Cro/C1-type_HTH"/>
</dbReference>
<dbReference type="GO" id="GO:0003677">
    <property type="term" value="F:DNA binding"/>
    <property type="evidence" value="ECO:0007669"/>
    <property type="project" value="InterPro"/>
</dbReference>
<dbReference type="SMART" id="SM00530">
    <property type="entry name" value="HTH_XRE"/>
    <property type="match status" value="1"/>
</dbReference>
<dbReference type="Proteomes" id="UP000712080">
    <property type="component" value="Unassembled WGS sequence"/>
</dbReference>
<keyword evidence="3" id="KW-1185">Reference proteome</keyword>
<proteinExistence type="predicted"/>
<evidence type="ECO:0000313" key="3">
    <source>
        <dbReference type="Proteomes" id="UP000712080"/>
    </source>
</evidence>
<reference evidence="2" key="1">
    <citation type="submission" date="2020-02" db="EMBL/GenBank/DDBJ databases">
        <title>Flavobacterium sp. genome.</title>
        <authorList>
            <person name="Jung H.S."/>
            <person name="Baek J.H."/>
            <person name="Jeon C.O."/>
        </authorList>
    </citation>
    <scope>NUCLEOTIDE SEQUENCE</scope>
    <source>
        <strain evidence="2">SE-s28</strain>
    </source>
</reference>
<evidence type="ECO:0000259" key="1">
    <source>
        <dbReference type="PROSITE" id="PS50943"/>
    </source>
</evidence>
<dbReference type="RefSeq" id="WP_169525426.1">
    <property type="nucleotide sequence ID" value="NZ_JAAMPU010000090.1"/>
</dbReference>
<organism evidence="2 3">
    <name type="scientific">Flavobacterium silvaticum</name>
    <dbReference type="NCBI Taxonomy" id="1852020"/>
    <lineage>
        <taxon>Bacteria</taxon>
        <taxon>Pseudomonadati</taxon>
        <taxon>Bacteroidota</taxon>
        <taxon>Flavobacteriia</taxon>
        <taxon>Flavobacteriales</taxon>
        <taxon>Flavobacteriaceae</taxon>
        <taxon>Flavobacterium</taxon>
    </lineage>
</organism>
<dbReference type="Gene3D" id="1.10.260.40">
    <property type="entry name" value="lambda repressor-like DNA-binding domains"/>
    <property type="match status" value="1"/>
</dbReference>
<evidence type="ECO:0000313" key="2">
    <source>
        <dbReference type="EMBL" id="NMH26528.1"/>
    </source>
</evidence>
<protein>
    <submittedName>
        <fullName evidence="2">Helix-turn-helix transcriptional regulator</fullName>
    </submittedName>
</protein>